<sequence>MKYNKGPNIQRAILLTFKNSTISHTPRIPQSPSISPLDNLQDHSEPTWTWGFVPIAPKGCFSNLLPSLSS</sequence>
<organism evidence="1">
    <name type="scientific">Cucumis melo</name>
    <name type="common">Muskmelon</name>
    <dbReference type="NCBI Taxonomy" id="3656"/>
    <lineage>
        <taxon>Eukaryota</taxon>
        <taxon>Viridiplantae</taxon>
        <taxon>Streptophyta</taxon>
        <taxon>Embryophyta</taxon>
        <taxon>Tracheophyta</taxon>
        <taxon>Spermatophyta</taxon>
        <taxon>Magnoliopsida</taxon>
        <taxon>eudicotyledons</taxon>
        <taxon>Gunneridae</taxon>
        <taxon>Pentapetalae</taxon>
        <taxon>rosids</taxon>
        <taxon>fabids</taxon>
        <taxon>Cucurbitales</taxon>
        <taxon>Cucurbitaceae</taxon>
        <taxon>Benincaseae</taxon>
        <taxon>Cucumis</taxon>
    </lineage>
</organism>
<name>A0A9I9EGS7_CUCME</name>
<evidence type="ECO:0000313" key="1">
    <source>
        <dbReference type="EnsemblPlants" id="MELO3C033518.2.1"/>
    </source>
</evidence>
<proteinExistence type="predicted"/>
<dbReference type="AlphaFoldDB" id="A0A9I9EGS7"/>
<protein>
    <submittedName>
        <fullName evidence="1">Uncharacterized protein</fullName>
    </submittedName>
</protein>
<dbReference type="EnsemblPlants" id="MELO3C033518.2.1">
    <property type="protein sequence ID" value="MELO3C033518.2.1"/>
    <property type="gene ID" value="MELO3C033518.2"/>
</dbReference>
<reference evidence="1" key="1">
    <citation type="submission" date="2023-03" db="UniProtKB">
        <authorList>
            <consortium name="EnsemblPlants"/>
        </authorList>
    </citation>
    <scope>IDENTIFICATION</scope>
</reference>
<dbReference type="Gramene" id="MELO3C033518.2.1">
    <property type="protein sequence ID" value="MELO3C033518.2.1"/>
    <property type="gene ID" value="MELO3C033518.2"/>
</dbReference>
<accession>A0A9I9EGS7</accession>